<protein>
    <submittedName>
        <fullName evidence="1">Uncharacterized protein</fullName>
    </submittedName>
</protein>
<dbReference type="AlphaFoldDB" id="A0A378A166"/>
<dbReference type="Proteomes" id="UP000254387">
    <property type="component" value="Unassembled WGS sequence"/>
</dbReference>
<evidence type="ECO:0000313" key="2">
    <source>
        <dbReference type="Proteomes" id="UP000254387"/>
    </source>
</evidence>
<reference evidence="1 2" key="1">
    <citation type="submission" date="2018-06" db="EMBL/GenBank/DDBJ databases">
        <authorList>
            <consortium name="Pathogen Informatics"/>
            <person name="Doyle S."/>
        </authorList>
    </citation>
    <scope>NUCLEOTIDE SEQUENCE [LARGE SCALE GENOMIC DNA]</scope>
    <source>
        <strain evidence="1 2">NCTC5053</strain>
    </source>
</reference>
<evidence type="ECO:0000313" key="1">
    <source>
        <dbReference type="EMBL" id="STU93263.1"/>
    </source>
</evidence>
<organism evidence="1 2">
    <name type="scientific">Klebsiella pneumoniae</name>
    <dbReference type="NCBI Taxonomy" id="573"/>
    <lineage>
        <taxon>Bacteria</taxon>
        <taxon>Pseudomonadati</taxon>
        <taxon>Pseudomonadota</taxon>
        <taxon>Gammaproteobacteria</taxon>
        <taxon>Enterobacterales</taxon>
        <taxon>Enterobacteriaceae</taxon>
        <taxon>Klebsiella/Raoultella group</taxon>
        <taxon>Klebsiella</taxon>
        <taxon>Klebsiella pneumoniae complex</taxon>
    </lineage>
</organism>
<gene>
    <name evidence="1" type="ORF">NCTC5053_01127</name>
</gene>
<accession>A0A378A166</accession>
<sequence>MQATDQQQALALQPGFVEAFDLHPAILAGLALQRAVEARPPLLLHLALQGLLDLQLGAWPQPFGCQLGGAMAEAIGDVVARDDEVFAGVVAPAHDDVRVRVVGVPVVDGHPIKAGAQVGFHAAIRCRV</sequence>
<proteinExistence type="predicted"/>
<name>A0A378A166_KLEPN</name>
<dbReference type="EMBL" id="UGMN01000004">
    <property type="protein sequence ID" value="STU93263.1"/>
    <property type="molecule type" value="Genomic_DNA"/>
</dbReference>